<keyword evidence="2" id="KW-1185">Reference proteome</keyword>
<dbReference type="OrthoDB" id="6365676at2759"/>
<dbReference type="AlphaFoldDB" id="A0A067LR98"/>
<dbReference type="EMBL" id="KL198288">
    <property type="protein sequence ID" value="KDQ05519.1"/>
    <property type="molecule type" value="Genomic_DNA"/>
</dbReference>
<proteinExistence type="predicted"/>
<evidence type="ECO:0008006" key="3">
    <source>
        <dbReference type="Google" id="ProtNLM"/>
    </source>
</evidence>
<dbReference type="InParanoid" id="A0A067LR98"/>
<accession>A0A067LR98</accession>
<dbReference type="HOGENOM" id="CLU_936864_0_0_1"/>
<name>A0A067LR98_BOTB1</name>
<organism evidence="1 2">
    <name type="scientific">Botryobasidium botryosum (strain FD-172 SS1)</name>
    <dbReference type="NCBI Taxonomy" id="930990"/>
    <lineage>
        <taxon>Eukaryota</taxon>
        <taxon>Fungi</taxon>
        <taxon>Dikarya</taxon>
        <taxon>Basidiomycota</taxon>
        <taxon>Agaricomycotina</taxon>
        <taxon>Agaricomycetes</taxon>
        <taxon>Cantharellales</taxon>
        <taxon>Botryobasidiaceae</taxon>
        <taxon>Botryobasidium</taxon>
    </lineage>
</organism>
<gene>
    <name evidence="1" type="ORF">BOTBODRAFT_40029</name>
</gene>
<protein>
    <recommendedName>
        <fullName evidence="3">F-box domain-containing protein</fullName>
    </recommendedName>
</protein>
<evidence type="ECO:0000313" key="2">
    <source>
        <dbReference type="Proteomes" id="UP000027195"/>
    </source>
</evidence>
<dbReference type="Proteomes" id="UP000027195">
    <property type="component" value="Unassembled WGS sequence"/>
</dbReference>
<evidence type="ECO:0000313" key="1">
    <source>
        <dbReference type="EMBL" id="KDQ05519.1"/>
    </source>
</evidence>
<sequence length="307" mass="34315">MGSPPFEFPPEVIIQVIEELDLMGYPHPLAYDRSAANTTALCQLSLASRSLHAWTAPFLYRCVSLTTPVQISLFARTLKDPIHCGSKPKHVQTIRFSGFDLFLHARSVRNICTTLHATSPSLQRLFIELPLICIDSDQPNNVKYKQQPLSHAFRGLSPHMLVEFVSGHDDLFLGHLNPGSAIWSNWTGLRRLALCRAYPDDSFFHMLSRLPLLEILVLTDALDIDGQVDGSLPPSLRRITLITTGASLPVLRATQWEERISAMGVERGAPVDFVRIILPKGDWAPDWTKQKAATGELWGIDRTEFIG</sequence>
<dbReference type="STRING" id="930990.A0A067LR98"/>
<reference evidence="2" key="1">
    <citation type="journal article" date="2014" name="Proc. Natl. Acad. Sci. U.S.A.">
        <title>Extensive sampling of basidiomycete genomes demonstrates inadequacy of the white-rot/brown-rot paradigm for wood decay fungi.</title>
        <authorList>
            <person name="Riley R."/>
            <person name="Salamov A.A."/>
            <person name="Brown D.W."/>
            <person name="Nagy L.G."/>
            <person name="Floudas D."/>
            <person name="Held B.W."/>
            <person name="Levasseur A."/>
            <person name="Lombard V."/>
            <person name="Morin E."/>
            <person name="Otillar R."/>
            <person name="Lindquist E.A."/>
            <person name="Sun H."/>
            <person name="LaButti K.M."/>
            <person name="Schmutz J."/>
            <person name="Jabbour D."/>
            <person name="Luo H."/>
            <person name="Baker S.E."/>
            <person name="Pisabarro A.G."/>
            <person name="Walton J.D."/>
            <person name="Blanchette R.A."/>
            <person name="Henrissat B."/>
            <person name="Martin F."/>
            <person name="Cullen D."/>
            <person name="Hibbett D.S."/>
            <person name="Grigoriev I.V."/>
        </authorList>
    </citation>
    <scope>NUCLEOTIDE SEQUENCE [LARGE SCALE GENOMIC DNA]</scope>
    <source>
        <strain evidence="2">FD-172 SS1</strain>
    </source>
</reference>